<evidence type="ECO:0000256" key="1">
    <source>
        <dbReference type="SAM" id="MobiDB-lite"/>
    </source>
</evidence>
<evidence type="ECO:0000313" key="3">
    <source>
        <dbReference type="Proteomes" id="UP001147747"/>
    </source>
</evidence>
<dbReference type="EMBL" id="JAPZBU010000005">
    <property type="protein sequence ID" value="KAJ5403399.1"/>
    <property type="molecule type" value="Genomic_DNA"/>
</dbReference>
<feature type="region of interest" description="Disordered" evidence="1">
    <location>
        <begin position="1"/>
        <end position="68"/>
    </location>
</feature>
<proteinExistence type="predicted"/>
<comment type="caution">
    <text evidence="2">The sequence shown here is derived from an EMBL/GenBank/DDBJ whole genome shotgun (WGS) entry which is preliminary data.</text>
</comment>
<evidence type="ECO:0000313" key="2">
    <source>
        <dbReference type="EMBL" id="KAJ5403399.1"/>
    </source>
</evidence>
<name>A0A9W9W4M7_9EURO</name>
<dbReference type="AlphaFoldDB" id="A0A9W9W4M7"/>
<dbReference type="Proteomes" id="UP001147747">
    <property type="component" value="Unassembled WGS sequence"/>
</dbReference>
<keyword evidence="3" id="KW-1185">Reference proteome</keyword>
<reference evidence="2" key="1">
    <citation type="submission" date="2022-12" db="EMBL/GenBank/DDBJ databases">
        <authorList>
            <person name="Petersen C."/>
        </authorList>
    </citation>
    <scope>NUCLEOTIDE SEQUENCE</scope>
    <source>
        <strain evidence="2">IBT 29677</strain>
    </source>
</reference>
<gene>
    <name evidence="2" type="ORF">N7509_003270</name>
</gene>
<protein>
    <submittedName>
        <fullName evidence="2">Uncharacterized protein</fullName>
    </submittedName>
</protein>
<accession>A0A9W9W4M7</accession>
<dbReference type="GeneID" id="81366887"/>
<sequence length="68" mass="6944">MLGGSTPIPVKGWKKKLYGSGPMRRGGPDRGPLTGESPQMTATRKKEVGEAGGNGGAGSYSKQPTANV</sequence>
<dbReference type="RefSeq" id="XP_056490641.1">
    <property type="nucleotide sequence ID" value="XM_056627907.1"/>
</dbReference>
<organism evidence="2 3">
    <name type="scientific">Penicillium cosmopolitanum</name>
    <dbReference type="NCBI Taxonomy" id="1131564"/>
    <lineage>
        <taxon>Eukaryota</taxon>
        <taxon>Fungi</taxon>
        <taxon>Dikarya</taxon>
        <taxon>Ascomycota</taxon>
        <taxon>Pezizomycotina</taxon>
        <taxon>Eurotiomycetes</taxon>
        <taxon>Eurotiomycetidae</taxon>
        <taxon>Eurotiales</taxon>
        <taxon>Aspergillaceae</taxon>
        <taxon>Penicillium</taxon>
    </lineage>
</organism>
<reference evidence="2" key="2">
    <citation type="journal article" date="2023" name="IMA Fungus">
        <title>Comparative genomic study of the Penicillium genus elucidates a diverse pangenome and 15 lateral gene transfer events.</title>
        <authorList>
            <person name="Petersen C."/>
            <person name="Sorensen T."/>
            <person name="Nielsen M.R."/>
            <person name="Sondergaard T.E."/>
            <person name="Sorensen J.L."/>
            <person name="Fitzpatrick D.A."/>
            <person name="Frisvad J.C."/>
            <person name="Nielsen K.L."/>
        </authorList>
    </citation>
    <scope>NUCLEOTIDE SEQUENCE</scope>
    <source>
        <strain evidence="2">IBT 29677</strain>
    </source>
</reference>